<dbReference type="Proteomes" id="UP001057375">
    <property type="component" value="Unassembled WGS sequence"/>
</dbReference>
<comment type="caution">
    <text evidence="2">The sequence shown here is derived from an EMBL/GenBank/DDBJ whole genome shotgun (WGS) entry which is preliminary data.</text>
</comment>
<evidence type="ECO:0000313" key="3">
    <source>
        <dbReference type="Proteomes" id="UP001057375"/>
    </source>
</evidence>
<evidence type="ECO:0000256" key="1">
    <source>
        <dbReference type="SAM" id="Phobius"/>
    </source>
</evidence>
<name>A0ABQ5JX97_9EUKA</name>
<keyword evidence="1" id="KW-1133">Transmembrane helix</keyword>
<keyword evidence="3" id="KW-1185">Reference proteome</keyword>
<sequence length="216" mass="24110">MTEQRAACYARNSHRDRYCTVSMNEKLPGLEPHARCVSPNIKCSSKFYAQQNCVPFFVLLLTFLIGQSVIYEAIYRLISIFMHRDIKKRIYTPGEIAQFQNDTRAYQDFMQSCTLKNPTVEDYYSAYSVYGVPTDGVGTPGAFGSGQNARYPAPDPSAPSIPMPVGPAPASLATSHGDIGVQMTQRPDYIMTPLYAFDVQQEMPATDEFAYVPTDL</sequence>
<accession>A0ABQ5JX97</accession>
<dbReference type="EMBL" id="BQXS01011881">
    <property type="protein sequence ID" value="GKT17789.1"/>
    <property type="molecule type" value="Genomic_DNA"/>
</dbReference>
<protein>
    <submittedName>
        <fullName evidence="2">Uncharacterized protein</fullName>
    </submittedName>
</protein>
<reference evidence="2" key="1">
    <citation type="submission" date="2022-03" db="EMBL/GenBank/DDBJ databases">
        <title>Draft genome sequence of Aduncisulcus paluster, a free-living microaerophilic Fornicata.</title>
        <authorList>
            <person name="Yuyama I."/>
            <person name="Kume K."/>
            <person name="Tamura T."/>
            <person name="Inagaki Y."/>
            <person name="Hashimoto T."/>
        </authorList>
    </citation>
    <scope>NUCLEOTIDE SEQUENCE</scope>
    <source>
        <strain evidence="2">NY0171</strain>
    </source>
</reference>
<keyword evidence="1" id="KW-0472">Membrane</keyword>
<keyword evidence="1" id="KW-0812">Transmembrane</keyword>
<proteinExistence type="predicted"/>
<gene>
    <name evidence="2" type="ORF">ADUPG1_011176</name>
</gene>
<evidence type="ECO:0000313" key="2">
    <source>
        <dbReference type="EMBL" id="GKT17789.1"/>
    </source>
</evidence>
<feature type="transmembrane region" description="Helical" evidence="1">
    <location>
        <begin position="56"/>
        <end position="78"/>
    </location>
</feature>
<organism evidence="2 3">
    <name type="scientific">Aduncisulcus paluster</name>
    <dbReference type="NCBI Taxonomy" id="2918883"/>
    <lineage>
        <taxon>Eukaryota</taxon>
        <taxon>Metamonada</taxon>
        <taxon>Carpediemonas-like organisms</taxon>
        <taxon>Aduncisulcus</taxon>
    </lineage>
</organism>